<feature type="compositionally biased region" description="Pro residues" evidence="1">
    <location>
        <begin position="1673"/>
        <end position="1684"/>
    </location>
</feature>
<sequence>MSEAGRFKYVSFHERLRNVSIDLARESESSWGASRLRLAGLDAPASAFAAATSASNVAEASDPNSTAFGVALREWSELNLSLPFQEFHAEVNRKALSLVLLLHHRDEIADALDRFLTLDDKNWLAWDAFLDLVPRLAFDLGSEFLPVYPRLLTALLRASSLMDKNVTQNDEALAARLVERAFHSAAWLFRAVSTTMVRASDANLLLQSWEIVRGFLDPRHGRTKAHTRRFATEAFAHLVRKAPQAKLAVLVPRMYDDADCAALEDGVAATLAYSCASAAHALHSRTPQLLGAFLQHEGHAERVRRVGSEAFTALVHHTKAPQMRKALEVLLKWATERTSALDGSTGASDALQTTLVWLTYAAGARKGTRVDDELKGPLFAYLKSLDARLSWTREHASLLETFCTLLSVLLPLGRVQDSAGPGTDVLRSLARRPLSGDFDVAWAALQGVVLAATPWNGFRAFVLPAALEATAALLEGDRRQQDAALLLLAELDEGGHLAHLRSAPPTSVVLRWMRRTRAVIDARLETIGDADAGVLAAVRLAPHFSTHAAAHVAALVRAVEARVHATDAAQVAVLGALLAGALRTAEAGGAWAALQPLFGGTPSAVEQLLALDVHAVQVPLAELVAQGAAHQWALPNVALATAVLRPRLLAADRAVVAAALRMLAVLHAAAPFNVYELLLSTEELPLDVANVTTRNVKLRQAQREAFKALRGTDEQLQALVAYTTGTLKLNLKPVWKESRATLVALAARVPDEVWAVSFAQLCDADQELDAAYQRTEEGDDDEDDDDEEEEAPTRAEAAVDAPLDATLDDPQLRTRLETLHAALSLARPRDAAQRAQAALLAPPAVRFDARHYADQLLQVYEEHAVLVEKHAAPFVGHVLAQWPRLVSDEAVAPAKVRGARLTRFLGIFAEVRDARALPSADTLWTHFVALCAHPELPIQRGALSCLLAWKHPWLEHHADRLRALLDPVQFRDTLAQTDLRAGAEMFAAHRAEILPIVIRLLYGLMVSRRAARTAGAGQHARRTAILDALYECTDTELSLLVDLMLQAFPEEGAVRGGVYELAPPPRATPRQQSGLLTFLGDVLRRLGGPLAPCMPRLVGVTVSLAVHAKHDADRSVYRLGLRRLADAVQYARAPDWRVYAPTILTELVHPRLATLAQDSVQSPSALLDLVQAWARRGDTLRVFFADASVLPRVYACLGSTSIKPAVAHTVLDIAEHTLEDAALVRPSVAPLLTHLSALVERTIRGSFTYALAGPARDELLRREMALLTALGAYMDRPEDAAAVLELLVPLMRHSARAVPERTKLELLRTFETLLPLAPLHGAAFADLYALFCRLGAELRSQQARAQYAAAFAQLATADAALARAARWVQGLNAYSHRALDEIDFDARLAASDEVLAPETRVTPDEWHALLYNALFLVTDTEELAMRTTGAAILQRFVREAAPDGLPLVHRVLLPGLRRRLHARAETVRKEVFVLLGEAVARLAPHVGALQELQPLLVGGDEEASVFANLYHIQAHRRIRALHRLAEFAEAGALRSKTLSELFVPLAWHFLQPNASGGYDMGMVNEALGAIKRIGSALQWNHYYHWLSRFLREVKEHTAKEETSAAERLHVRGTVGFLEAFHFAMDGEAMEGDDDAEDSKDGAGAADEDVAEEEADAADEGTARADATDNAAEPPAPTGRGPPSPAAIAQTVTEKVLPQLHAALDTRDEERLPARLPLLVGAGRVAQHLPEERRRTELFKTFASMAQVLRSKLQSTRDTAREIALQLLRAIGAEYFAPLVRELHRTLTRGPQRAVCAFTVHGLLVALSTKTPTAPPLLTLVDDGVHDVVAAAVEDLFGATGEDREAVENKTKVREMRQSKSLDTLEQLARLAAPTRLNELLLPLRDVLSTTAVPKTLRTADECLRRIASGVNANEHLDAGALLVLCHTLIARGVSALGATAKPAKRRRDKHEVQTSRKDAEHAEQDYLAQNAHLFVNLGLDMLTTALRRSRFDVHDEATIAKLMPLLPAVGETLFARAAPVVERGLRAAAALSRCPLPNLAEGMPVVQRQILAILRHTGGLHSAVAQAAVRALAVILRDCKAVAPQEQQLTELLRLVAPDVDDADVQASVFALLRAIVARAFVVPEIYDVMDRIAELLVTSHDAQVREVCRALYLQFLLDYPQGKGRLANQLQFLAKNLAYEGESGRRSVLELLGAVLAKFSTEVVNTYAELFFVALVMLLCNDESVACKQQAAHVLGVLLSALDERALTHVLTMTHRWASAPPASAQAVQLAAVALRVYDVALARPDGFRVAADAMPAVQRALSEAARDADGDADAEWRVAYQALQTLQTLYQKDAARTHAMLGRDGLDAVITLLTFPHAWCRIAACRVLGAVFAAERPVEHAVQVRAAKQLVAQLHGATLDDALTLQVVRNLVYLGRHFAEGDVEMQDGDTGAVAADAGDDASDAGADAELAEVEAAIDTVDDRARGADEAPLAWLFSKLSHAARLTPQAGAREHAAQRIGAILKWFAAIATQLEAARLEKFLVHILSPIQRLVEDESADEALRTLASEVQDLVQGRVDAAAFTRAYAHVRQSIAAKRRERRNARLLEGVTDPERAAARRHTRNVHKHENRKRKNAAFRDARQRNVRKRTQS</sequence>
<keyword evidence="6" id="KW-1185">Reference proteome</keyword>
<dbReference type="InterPro" id="IPR011989">
    <property type="entry name" value="ARM-like"/>
</dbReference>
<dbReference type="Gene3D" id="1.25.10.10">
    <property type="entry name" value="Leucine-rich Repeat Variant"/>
    <property type="match status" value="2"/>
</dbReference>
<dbReference type="Proteomes" id="UP001214603">
    <property type="component" value="Chromosome 6"/>
</dbReference>
<proteinExistence type="predicted"/>
<feature type="region of interest" description="Disordered" evidence="1">
    <location>
        <begin position="1629"/>
        <end position="1685"/>
    </location>
</feature>
<feature type="compositionally biased region" description="Basic residues" evidence="1">
    <location>
        <begin position="2599"/>
        <end position="2617"/>
    </location>
</feature>
<evidence type="ECO:0000259" key="4">
    <source>
        <dbReference type="Pfam" id="PF23099"/>
    </source>
</evidence>
<dbReference type="InterPro" id="IPR046523">
    <property type="entry name" value="UTP20_dom"/>
</dbReference>
<feature type="compositionally biased region" description="Acidic residues" evidence="1">
    <location>
        <begin position="1645"/>
        <end position="1658"/>
    </location>
</feature>
<reference evidence="5" key="1">
    <citation type="submission" date="2023-03" db="EMBL/GenBank/DDBJ databases">
        <title>Mating type loci evolution in Malassezia.</title>
        <authorList>
            <person name="Coelho M.A."/>
        </authorList>
    </citation>
    <scope>NUCLEOTIDE SEQUENCE</scope>
    <source>
        <strain evidence="5">CBS 7876</strain>
    </source>
</reference>
<dbReference type="EMBL" id="CP119939">
    <property type="protein sequence ID" value="WFD03867.1"/>
    <property type="molecule type" value="Genomic_DNA"/>
</dbReference>
<dbReference type="GO" id="GO:0032040">
    <property type="term" value="C:small-subunit processome"/>
    <property type="evidence" value="ECO:0007669"/>
    <property type="project" value="TreeGrafter"/>
</dbReference>
<feature type="domain" description="U3 small nucleolar RNA-associated protein 20 N-terminal" evidence="2">
    <location>
        <begin position="899"/>
        <end position="1462"/>
    </location>
</feature>
<accession>A0AAF0E5D5</accession>
<evidence type="ECO:0000256" key="1">
    <source>
        <dbReference type="SAM" id="MobiDB-lite"/>
    </source>
</evidence>
<dbReference type="Pfam" id="PF20416">
    <property type="entry name" value="UTP20"/>
    <property type="match status" value="1"/>
</dbReference>
<dbReference type="SUPFAM" id="SSF48371">
    <property type="entry name" value="ARM repeat"/>
    <property type="match status" value="3"/>
</dbReference>
<feature type="compositionally biased region" description="Basic and acidic residues" evidence="1">
    <location>
        <begin position="1949"/>
        <end position="1960"/>
    </location>
</feature>
<evidence type="ECO:0000313" key="6">
    <source>
        <dbReference type="Proteomes" id="UP001214603"/>
    </source>
</evidence>
<dbReference type="Pfam" id="PF23099">
    <property type="entry name" value="UTP20_C"/>
    <property type="match status" value="1"/>
</dbReference>
<feature type="region of interest" description="Disordered" evidence="1">
    <location>
        <begin position="1939"/>
        <end position="1960"/>
    </location>
</feature>
<protein>
    <submittedName>
        <fullName evidence="5">U3 snoRNP protein</fullName>
    </submittedName>
</protein>
<dbReference type="GO" id="GO:0030686">
    <property type="term" value="C:90S preribosome"/>
    <property type="evidence" value="ECO:0007669"/>
    <property type="project" value="TreeGrafter"/>
</dbReference>
<feature type="region of interest" description="Disordered" evidence="1">
    <location>
        <begin position="2586"/>
        <end position="2633"/>
    </location>
</feature>
<feature type="domain" description="U3 small nucleolar RNA-associated protein 20 C-terminal" evidence="4">
    <location>
        <begin position="2363"/>
        <end position="2616"/>
    </location>
</feature>
<gene>
    <name evidence="5" type="primary">UTP20</name>
    <name evidence="5" type="ORF">MOBT1_002563</name>
</gene>
<dbReference type="InterPro" id="IPR052575">
    <property type="entry name" value="SSU_processome_comp_20"/>
</dbReference>
<feature type="region of interest" description="Disordered" evidence="1">
    <location>
        <begin position="773"/>
        <end position="798"/>
    </location>
</feature>
<dbReference type="InterPro" id="IPR057525">
    <property type="entry name" value="UTP20_C"/>
</dbReference>
<feature type="compositionally biased region" description="Acidic residues" evidence="1">
    <location>
        <begin position="777"/>
        <end position="790"/>
    </location>
</feature>
<evidence type="ECO:0000259" key="2">
    <source>
        <dbReference type="Pfam" id="PF07539"/>
    </source>
</evidence>
<evidence type="ECO:0000313" key="5">
    <source>
        <dbReference type="EMBL" id="WFD03867.1"/>
    </source>
</evidence>
<organism evidence="5 6">
    <name type="scientific">Malassezia obtusa</name>
    <dbReference type="NCBI Taxonomy" id="76774"/>
    <lineage>
        <taxon>Eukaryota</taxon>
        <taxon>Fungi</taxon>
        <taxon>Dikarya</taxon>
        <taxon>Basidiomycota</taxon>
        <taxon>Ustilaginomycotina</taxon>
        <taxon>Malasseziomycetes</taxon>
        <taxon>Malasseziales</taxon>
        <taxon>Malasseziaceae</taxon>
        <taxon>Malassezia</taxon>
    </lineage>
</organism>
<dbReference type="Pfam" id="PF07539">
    <property type="entry name" value="UTP20_N"/>
    <property type="match status" value="1"/>
</dbReference>
<dbReference type="InterPro" id="IPR011430">
    <property type="entry name" value="UTP20_N"/>
</dbReference>
<name>A0AAF0E5D5_9BASI</name>
<evidence type="ECO:0000259" key="3">
    <source>
        <dbReference type="Pfam" id="PF20416"/>
    </source>
</evidence>
<feature type="domain" description="U3 small nucleolar RNA-associated protein 20" evidence="3">
    <location>
        <begin position="1707"/>
        <end position="1929"/>
    </location>
</feature>
<dbReference type="PANTHER" id="PTHR17695:SF11">
    <property type="entry name" value="SMALL SUBUNIT PROCESSOME COMPONENT 20 HOMOLOG"/>
    <property type="match status" value="1"/>
</dbReference>
<dbReference type="InterPro" id="IPR016024">
    <property type="entry name" value="ARM-type_fold"/>
</dbReference>
<dbReference type="PANTHER" id="PTHR17695">
    <property type="entry name" value="SMALL SUBUNIT PROCESSOME COMPONENT 20 HOMOLOG"/>
    <property type="match status" value="1"/>
</dbReference>